<keyword evidence="1" id="KW-0808">Transferase</keyword>
<dbReference type="NCBIfam" id="NF033449">
    <property type="entry name" value="BREX_PglZ_3"/>
    <property type="match status" value="1"/>
</dbReference>
<dbReference type="RefSeq" id="WP_096895085.1">
    <property type="nucleotide sequence ID" value="NZ_BAOS01000027.1"/>
</dbReference>
<accession>A0A286U0S3</accession>
<dbReference type="GO" id="GO:0032259">
    <property type="term" value="P:methylation"/>
    <property type="evidence" value="ECO:0007669"/>
    <property type="project" value="UniProtKB-KW"/>
</dbReference>
<dbReference type="OrthoDB" id="9769734at2"/>
<proteinExistence type="predicted"/>
<evidence type="ECO:0000313" key="1">
    <source>
        <dbReference type="EMBL" id="GAX61718.1"/>
    </source>
</evidence>
<dbReference type="GO" id="GO:0008168">
    <property type="term" value="F:methyltransferase activity"/>
    <property type="evidence" value="ECO:0007669"/>
    <property type="project" value="UniProtKB-KW"/>
</dbReference>
<comment type="caution">
    <text evidence="1">The sequence shown here is derived from an EMBL/GenBank/DDBJ whole genome shotgun (WGS) entry which is preliminary data.</text>
</comment>
<dbReference type="Proteomes" id="UP000218542">
    <property type="component" value="Unassembled WGS sequence"/>
</dbReference>
<protein>
    <submittedName>
        <fullName evidence="1">Methylase of polypeptide chain release factors</fullName>
    </submittedName>
</protein>
<dbReference type="InterPro" id="IPR017850">
    <property type="entry name" value="Alkaline_phosphatase_core_sf"/>
</dbReference>
<dbReference type="Pfam" id="PF08665">
    <property type="entry name" value="PglZ"/>
    <property type="match status" value="1"/>
</dbReference>
<dbReference type="SUPFAM" id="SSF53649">
    <property type="entry name" value="Alkaline phosphatase-like"/>
    <property type="match status" value="1"/>
</dbReference>
<organism evidence="1 2">
    <name type="scientific">Candidatus Scalindua japonica</name>
    <dbReference type="NCBI Taxonomy" id="1284222"/>
    <lineage>
        <taxon>Bacteria</taxon>
        <taxon>Pseudomonadati</taxon>
        <taxon>Planctomycetota</taxon>
        <taxon>Candidatus Brocadiia</taxon>
        <taxon>Candidatus Brocadiales</taxon>
        <taxon>Candidatus Scalinduaceae</taxon>
        <taxon>Candidatus Scalindua</taxon>
    </lineage>
</organism>
<name>A0A286U0S3_9BACT</name>
<reference evidence="2" key="1">
    <citation type="journal article" date="2017" name="Environ. Microbiol. Rep.">
        <title>Genetic Diversity of Marine Anaerobic Ammonium-Oxidizing Bacteria as Revealed by Genomic and Proteomic Analyses of 'Candidatus Scalindua japonica'.</title>
        <authorList>
            <person name="Oshiki M."/>
            <person name="Mizuto K."/>
            <person name="Kimura Z."/>
            <person name="Kindaichi T."/>
            <person name="Satoh H."/>
            <person name="Okabe S."/>
        </authorList>
    </citation>
    <scope>NUCLEOTIDE SEQUENCE [LARGE SCALE GENOMIC DNA]</scope>
    <source>
        <strain evidence="2">husup-a2</strain>
    </source>
</reference>
<evidence type="ECO:0000313" key="2">
    <source>
        <dbReference type="Proteomes" id="UP000218542"/>
    </source>
</evidence>
<keyword evidence="2" id="KW-1185">Reference proteome</keyword>
<dbReference type="AlphaFoldDB" id="A0A286U0S3"/>
<sequence length="668" mass="75377">MNSWRDTILNEFVPKISRLTIVSDPDALLTEEKLAVTLRERGFDLIEFNDAIEFRYAYESNYRIFWDQEKHTDLVVVLRLQDTEVDNLPFDLLKAGRRLSFDLGSIFPNLSYPVIEKLDRSLLDTLFDAQQNYSPGRIGDNATKDFILSHVFGIAAELIKSDADLLRILLRIHYNSLSIPGELIDRLVQVLSGHKAFAGWPLADVIPDENAFFAFLQERWPIFLSGLHATDQVGEVSEGYGLKHHGPDSLPFDHQDIRVYIDNLFVEGKLTPVAADTIGFDINTLQGDTWIKSGIADTGKNEGVRITRLLDLIVGEGPTEDSRYSDWTSLAFKWAELATLIHNDSTKEHRDCFLKLGDSLNKTFTDWLNNHYAGLINLPPTNPVMLHHVSRKMARELEDSQCAGVALVVLDGLALDQWIPLKHVIQEQAPDITFRETAVFAWVPTLTSVSRQTIFAGKEPLYFPNSINTTNNEQVLWRQFWENHGLSRLDISYKRGLGDGDPIVDLEPVFNPGRTKAIGLVVDKVDKIMHGMQLGAAGMHNQIRQWSKQGYLSALIKYLLEMDYHIWLTSDHGNIECNGKGRPSEGSIAETCGERARVYPTPELRSKVLSDHISAKEWRAPGLPADYYPLVAEGRDAFIKEGDSIVGHGGISIEEIIVPLVKIERRTR</sequence>
<keyword evidence="1" id="KW-0489">Methyltransferase</keyword>
<dbReference type="EMBL" id="BAOS01000027">
    <property type="protein sequence ID" value="GAX61718.1"/>
    <property type="molecule type" value="Genomic_DNA"/>
</dbReference>
<gene>
    <name evidence="1" type="ORF">SCALIN_C27_0113</name>
</gene>